<sequence>MAGYLEKRLYEGEVLRYRGQFHWLEYAKAWAMLIVFGIIIFGIFYFIAQMIRLNTTEFVVTDRRVVKKTGLWSANVEEITLDSIEGSSLNQGILGRIFGFGKLSVHGRGETHINFPNMAHPQRFRAEAEKSKQTALAPGGPLVG</sequence>
<name>A0A160U4G1_9ZZZZ</name>
<accession>A0A160U4G1</accession>
<dbReference type="AlphaFoldDB" id="A0A160U4G1"/>
<evidence type="ECO:0000313" key="3">
    <source>
        <dbReference type="EMBL" id="CUS57459.1"/>
    </source>
</evidence>
<evidence type="ECO:0000259" key="2">
    <source>
        <dbReference type="Pfam" id="PF03703"/>
    </source>
</evidence>
<evidence type="ECO:0000256" key="1">
    <source>
        <dbReference type="SAM" id="Phobius"/>
    </source>
</evidence>
<gene>
    <name evidence="3" type="ORF">MGWOODY_Hyp568</name>
</gene>
<reference evidence="3" key="1">
    <citation type="submission" date="2015-10" db="EMBL/GenBank/DDBJ databases">
        <authorList>
            <person name="Gilbert D.G."/>
        </authorList>
    </citation>
    <scope>NUCLEOTIDE SEQUENCE</scope>
</reference>
<dbReference type="EMBL" id="CZQD01000042">
    <property type="protein sequence ID" value="CUS57459.1"/>
    <property type="molecule type" value="Genomic_DNA"/>
</dbReference>
<keyword evidence="1" id="KW-0812">Transmembrane</keyword>
<feature type="transmembrane region" description="Helical" evidence="1">
    <location>
        <begin position="29"/>
        <end position="48"/>
    </location>
</feature>
<organism evidence="3">
    <name type="scientific">hydrothermal vent metagenome</name>
    <dbReference type="NCBI Taxonomy" id="652676"/>
    <lineage>
        <taxon>unclassified sequences</taxon>
        <taxon>metagenomes</taxon>
        <taxon>ecological metagenomes</taxon>
    </lineage>
</organism>
<keyword evidence="1" id="KW-1133">Transmembrane helix</keyword>
<protein>
    <submittedName>
        <fullName evidence="3">Membrane-flanked domain</fullName>
    </submittedName>
</protein>
<keyword evidence="1" id="KW-0472">Membrane</keyword>
<dbReference type="PANTHER" id="PTHR37938">
    <property type="entry name" value="BLL0215 PROTEIN"/>
    <property type="match status" value="1"/>
</dbReference>
<dbReference type="PANTHER" id="PTHR37938:SF1">
    <property type="entry name" value="BLL0215 PROTEIN"/>
    <property type="match status" value="1"/>
</dbReference>
<feature type="domain" description="YdbS-like PH" evidence="2">
    <location>
        <begin position="55"/>
        <end position="126"/>
    </location>
</feature>
<dbReference type="InterPro" id="IPR005182">
    <property type="entry name" value="YdbS-like_PH"/>
</dbReference>
<proteinExistence type="predicted"/>
<dbReference type="Pfam" id="PF03703">
    <property type="entry name" value="bPH_2"/>
    <property type="match status" value="1"/>
</dbReference>